<accession>A0A3G5AC51</accession>
<dbReference type="EMBL" id="MK072422">
    <property type="protein sequence ID" value="AYV84805.1"/>
    <property type="molecule type" value="Genomic_DNA"/>
</dbReference>
<name>A0A3G5AC51_9VIRU</name>
<evidence type="ECO:0000313" key="1">
    <source>
        <dbReference type="EMBL" id="AYV84805.1"/>
    </source>
</evidence>
<protein>
    <submittedName>
        <fullName evidence="1">Uncharacterized protein</fullName>
    </submittedName>
</protein>
<gene>
    <name evidence="1" type="ORF">Hyperionvirus40_9</name>
</gene>
<reference evidence="1" key="1">
    <citation type="submission" date="2018-10" db="EMBL/GenBank/DDBJ databases">
        <title>Hidden diversity of soil giant viruses.</title>
        <authorList>
            <person name="Schulz F."/>
            <person name="Alteio L."/>
            <person name="Goudeau D."/>
            <person name="Ryan E.M."/>
            <person name="Malmstrom R.R."/>
            <person name="Blanchard J."/>
            <person name="Woyke T."/>
        </authorList>
    </citation>
    <scope>NUCLEOTIDE SEQUENCE</scope>
    <source>
        <strain evidence="1">HYV1</strain>
    </source>
</reference>
<sequence length="221" mass="25794">MTVTIKSAISAGLEVEAISDLGSFTETDPCLSFHLIPRYFEYIAEGLKWQSTNIISEDFLSKQLCCFVSVRGTIYFCSDSNYSERRPGRFFYVLSLAFRNEDALMALYGPDYIEKSDLQLQFKSHGFILWPAYDEEKKFQHAMTTYGTFRQFYPNYSVRLLRDDQPLHCEYNRKKGIKYLKLLQKSYVDRLTKAFDALPKVLVDIISCYVLGELLLESLYW</sequence>
<proteinExistence type="predicted"/>
<organism evidence="1">
    <name type="scientific">Hyperionvirus sp</name>
    <dbReference type="NCBI Taxonomy" id="2487770"/>
    <lineage>
        <taxon>Viruses</taxon>
        <taxon>Varidnaviria</taxon>
        <taxon>Bamfordvirae</taxon>
        <taxon>Nucleocytoviricota</taxon>
        <taxon>Megaviricetes</taxon>
        <taxon>Imitervirales</taxon>
        <taxon>Mimiviridae</taxon>
        <taxon>Klosneuvirinae</taxon>
    </lineage>
</organism>